<name>A0A8R2LXP8_BOMMO</name>
<proteinExistence type="predicted"/>
<accession>A0A8R2LXP8</accession>
<reference evidence="2" key="1">
    <citation type="journal article" date="2008" name="Insect Biochem. Mol. Biol.">
        <title>The genome of a lepidopteran model insect, the silkworm Bombyx mori.</title>
        <authorList>
            <consortium name="International Silkworm Genome Consortium"/>
        </authorList>
    </citation>
    <scope>NUCLEOTIDE SEQUENCE [LARGE SCALE GENOMIC DNA]</scope>
    <source>
        <strain evidence="2">p50T</strain>
    </source>
</reference>
<organism evidence="1 2">
    <name type="scientific">Bombyx mori</name>
    <name type="common">Silk moth</name>
    <dbReference type="NCBI Taxonomy" id="7091"/>
    <lineage>
        <taxon>Eukaryota</taxon>
        <taxon>Metazoa</taxon>
        <taxon>Ecdysozoa</taxon>
        <taxon>Arthropoda</taxon>
        <taxon>Hexapoda</taxon>
        <taxon>Insecta</taxon>
        <taxon>Pterygota</taxon>
        <taxon>Neoptera</taxon>
        <taxon>Endopterygota</taxon>
        <taxon>Lepidoptera</taxon>
        <taxon>Glossata</taxon>
        <taxon>Ditrysia</taxon>
        <taxon>Bombycoidea</taxon>
        <taxon>Bombycidae</taxon>
        <taxon>Bombycinae</taxon>
        <taxon>Bombyx</taxon>
    </lineage>
</organism>
<dbReference type="AlphaFoldDB" id="A0A8R2LXP8"/>
<dbReference type="EnsemblMetazoa" id="XM_038013134.1">
    <property type="protein sequence ID" value="XP_037869062.1"/>
    <property type="gene ID" value="LOC119628982"/>
</dbReference>
<dbReference type="Proteomes" id="UP000005204">
    <property type="component" value="Unassembled WGS sequence"/>
</dbReference>
<protein>
    <recommendedName>
        <fullName evidence="3">HTH psq-type domain-containing protein</fullName>
    </recommendedName>
</protein>
<evidence type="ECO:0000313" key="1">
    <source>
        <dbReference type="EnsemblMetazoa" id="XP_037869062.1"/>
    </source>
</evidence>
<sequence>MDASRVTPKYLTFLVQGMRRGVPTATAAKKFGVPRVTLLNKVKGKTPIMRKMGRSCYLTEDIEKILVTWVKAMVKQGFPIGKDNLQDSVKKIVDDLKIDYNCL</sequence>
<keyword evidence="2" id="KW-1185">Reference proteome</keyword>
<evidence type="ECO:0000313" key="2">
    <source>
        <dbReference type="Proteomes" id="UP000005204"/>
    </source>
</evidence>
<evidence type="ECO:0008006" key="3">
    <source>
        <dbReference type="Google" id="ProtNLM"/>
    </source>
</evidence>
<reference evidence="1" key="2">
    <citation type="submission" date="2022-06" db="UniProtKB">
        <authorList>
            <consortium name="EnsemblMetazoa"/>
        </authorList>
    </citation>
    <scope>IDENTIFICATION</scope>
    <source>
        <strain evidence="1">p50T (Dazao)</strain>
    </source>
</reference>